<accession>A6TR87</accession>
<gene>
    <name evidence="2" type="ordered locus">Amet_2553</name>
</gene>
<organism evidence="2 3">
    <name type="scientific">Alkaliphilus metalliredigens (strain QYMF)</name>
    <dbReference type="NCBI Taxonomy" id="293826"/>
    <lineage>
        <taxon>Bacteria</taxon>
        <taxon>Bacillati</taxon>
        <taxon>Bacillota</taxon>
        <taxon>Clostridia</taxon>
        <taxon>Peptostreptococcales</taxon>
        <taxon>Natronincolaceae</taxon>
        <taxon>Alkaliphilus</taxon>
    </lineage>
</organism>
<dbReference type="SUPFAM" id="SSF56436">
    <property type="entry name" value="C-type lectin-like"/>
    <property type="match status" value="1"/>
</dbReference>
<dbReference type="InterPro" id="IPR016187">
    <property type="entry name" value="CTDL_fold"/>
</dbReference>
<dbReference type="Gene3D" id="3.90.1580.10">
    <property type="entry name" value="paralog of FGE (formylglycine-generating enzyme)"/>
    <property type="match status" value="1"/>
</dbReference>
<evidence type="ECO:0000313" key="3">
    <source>
        <dbReference type="Proteomes" id="UP000001572"/>
    </source>
</evidence>
<reference evidence="3" key="1">
    <citation type="journal article" date="2016" name="Genome Announc.">
        <title>Complete genome sequence of Alkaliphilus metalliredigens strain QYMF, an alkaliphilic and metal-reducing bacterium isolated from borax-contaminated leachate ponds.</title>
        <authorList>
            <person name="Hwang C."/>
            <person name="Copeland A."/>
            <person name="Lucas S."/>
            <person name="Lapidus A."/>
            <person name="Barry K."/>
            <person name="Detter J.C."/>
            <person name="Glavina Del Rio T."/>
            <person name="Hammon N."/>
            <person name="Israni S."/>
            <person name="Dalin E."/>
            <person name="Tice H."/>
            <person name="Pitluck S."/>
            <person name="Chertkov O."/>
            <person name="Brettin T."/>
            <person name="Bruce D."/>
            <person name="Han C."/>
            <person name="Schmutz J."/>
            <person name="Larimer F."/>
            <person name="Land M.L."/>
            <person name="Hauser L."/>
            <person name="Kyrpides N."/>
            <person name="Mikhailova N."/>
            <person name="Ye Q."/>
            <person name="Zhou J."/>
            <person name="Richardson P."/>
            <person name="Fields M.W."/>
        </authorList>
    </citation>
    <scope>NUCLEOTIDE SEQUENCE [LARGE SCALE GENOMIC DNA]</scope>
    <source>
        <strain evidence="3">QYMF</strain>
    </source>
</reference>
<dbReference type="Proteomes" id="UP000001572">
    <property type="component" value="Chromosome"/>
</dbReference>
<evidence type="ECO:0000259" key="1">
    <source>
        <dbReference type="Pfam" id="PF03781"/>
    </source>
</evidence>
<dbReference type="InterPro" id="IPR005532">
    <property type="entry name" value="SUMF_dom"/>
</dbReference>
<dbReference type="AlphaFoldDB" id="A6TR87"/>
<dbReference type="RefSeq" id="WP_012063679.1">
    <property type="nucleotide sequence ID" value="NC_009633.1"/>
</dbReference>
<dbReference type="EMBL" id="CP000724">
    <property type="protein sequence ID" value="ABR48705.1"/>
    <property type="molecule type" value="Genomic_DNA"/>
</dbReference>
<dbReference type="eggNOG" id="COG1262">
    <property type="taxonomic scope" value="Bacteria"/>
</dbReference>
<feature type="domain" description="Sulfatase-modifying factor enzyme-like" evidence="1">
    <location>
        <begin position="70"/>
        <end position="189"/>
    </location>
</feature>
<protein>
    <recommendedName>
        <fullName evidence="1">Sulfatase-modifying factor enzyme-like domain-containing protein</fullName>
    </recommendedName>
</protein>
<proteinExistence type="predicted"/>
<dbReference type="HOGENOM" id="CLU_047671_0_0_9"/>
<dbReference type="InterPro" id="IPR042095">
    <property type="entry name" value="SUMF_sf"/>
</dbReference>
<dbReference type="KEGG" id="amt:Amet_2553"/>
<evidence type="ECO:0000313" key="2">
    <source>
        <dbReference type="EMBL" id="ABR48705.1"/>
    </source>
</evidence>
<dbReference type="Pfam" id="PF03781">
    <property type="entry name" value="FGE-sulfatase"/>
    <property type="match status" value="1"/>
</dbReference>
<keyword evidence="3" id="KW-1185">Reference proteome</keyword>
<name>A6TR87_ALKMQ</name>
<sequence>MNYDMLKLAVEGLSGGKNTIILDDRGMPSFMVRVPRLRNSDVVAGATQNTHPAWIIDGVEKNNIYISKYQNIVKGDRAYSLPLMDPRHSLNFDQAKQFCENKGMGWHLMTNAERAALALWSKKNGTMPRGNNNYGSDHSAAHERGIASTGLDSSGRIQRVATGSGPASWAHDGTTDGIYDLNGNVWEWFGGYRLVDGEIQIIPYNNAAMHVNQSVNSTLWKAIMPDGSFVDPGTTGTLKLDAATSSPSGIRINTSIQNPTGGSSSANETFETISAASGVDIPEILKTLALFPQDNSDHGQDRVYMRNEGERLPYFGGRWDLTSNAGVFAVSLGNPRSHVSTLIGFRSAYVDL</sequence>
<dbReference type="STRING" id="293826.Amet_2553"/>